<protein>
    <recommendedName>
        <fullName evidence="11">Lipopolysaccharide heptosyltransferase 1</fullName>
        <ecNumber evidence="10">2.4.99.23</ecNumber>
    </recommendedName>
    <alternativeName>
        <fullName evidence="12">ADP-heptose:lipopolysaccharide heptosyltransferase I</fullName>
    </alternativeName>
</protein>
<evidence type="ECO:0000256" key="10">
    <source>
        <dbReference type="ARBA" id="ARBA00044041"/>
    </source>
</evidence>
<proteinExistence type="inferred from homology"/>
<evidence type="ECO:0000313" key="15">
    <source>
        <dbReference type="Proteomes" id="UP000033684"/>
    </source>
</evidence>
<dbReference type="InterPro" id="IPR051199">
    <property type="entry name" value="LPS_LOS_Heptosyltrfase"/>
</dbReference>
<dbReference type="RefSeq" id="WP_045778839.1">
    <property type="nucleotide sequence ID" value="NZ_LAJX01000074.1"/>
</dbReference>
<evidence type="ECO:0000256" key="7">
    <source>
        <dbReference type="ARBA" id="ARBA00022985"/>
    </source>
</evidence>
<comment type="catalytic activity">
    <reaction evidence="13">
        <text>an alpha-Kdo-(2-&gt;4)-alpha-Kdo-(2-&gt;6)-lipid A + ADP-L-glycero-beta-D-manno-heptose = an L-alpha-D-Hep-(1-&gt;5)-[alpha-Kdo-(2-&gt;4)]-alpha-Kdo-(2-&gt;6)-lipid A + ADP + H(+)</text>
        <dbReference type="Rhea" id="RHEA:74067"/>
        <dbReference type="ChEBI" id="CHEBI:15378"/>
        <dbReference type="ChEBI" id="CHEBI:61506"/>
        <dbReference type="ChEBI" id="CHEBI:176431"/>
        <dbReference type="ChEBI" id="CHEBI:193068"/>
        <dbReference type="ChEBI" id="CHEBI:456216"/>
        <dbReference type="EC" id="2.4.99.23"/>
    </reaction>
</comment>
<dbReference type="GO" id="GO:0005829">
    <property type="term" value="C:cytosol"/>
    <property type="evidence" value="ECO:0007669"/>
    <property type="project" value="TreeGrafter"/>
</dbReference>
<evidence type="ECO:0000256" key="8">
    <source>
        <dbReference type="ARBA" id="ARBA00023136"/>
    </source>
</evidence>
<evidence type="ECO:0000256" key="4">
    <source>
        <dbReference type="ARBA" id="ARBA00022519"/>
    </source>
</evidence>
<comment type="similarity">
    <text evidence="9">Belongs to the glycosyltransferase 9 family.</text>
</comment>
<dbReference type="InterPro" id="IPR002201">
    <property type="entry name" value="Glyco_trans_9"/>
</dbReference>
<comment type="subcellular location">
    <subcellularLocation>
        <location evidence="1">Cell inner membrane</location>
        <topology evidence="1">Peripheral membrane protein</topology>
        <orientation evidence="1">Cytoplasmic side</orientation>
    </subcellularLocation>
</comment>
<dbReference type="PANTHER" id="PTHR30160:SF19">
    <property type="entry name" value="LIPOPOLYSACCHARIDE HEPTOSYLTRANSFERASE 1"/>
    <property type="match status" value="1"/>
</dbReference>
<dbReference type="CDD" id="cd03789">
    <property type="entry name" value="GT9_LPS_heptosyltransferase"/>
    <property type="match status" value="1"/>
</dbReference>
<evidence type="ECO:0000256" key="2">
    <source>
        <dbReference type="ARBA" id="ARBA00004713"/>
    </source>
</evidence>
<dbReference type="AlphaFoldDB" id="A0A0F3IMZ9"/>
<dbReference type="GO" id="GO:0008713">
    <property type="term" value="F:ADP-heptose-lipopolysaccharide heptosyltransferase activity"/>
    <property type="evidence" value="ECO:0007669"/>
    <property type="project" value="TreeGrafter"/>
</dbReference>
<comment type="caution">
    <text evidence="14">The sequence shown here is derived from an EMBL/GenBank/DDBJ whole genome shotgun (WGS) entry which is preliminary data.</text>
</comment>
<dbReference type="Proteomes" id="UP000033684">
    <property type="component" value="Unassembled WGS sequence"/>
</dbReference>
<keyword evidence="6 14" id="KW-0808">Transferase</keyword>
<keyword evidence="15" id="KW-1185">Reference proteome</keyword>
<dbReference type="Gene3D" id="3.40.50.2000">
    <property type="entry name" value="Glycogen Phosphorylase B"/>
    <property type="match status" value="2"/>
</dbReference>
<dbReference type="SUPFAM" id="SSF53756">
    <property type="entry name" value="UDP-Glycosyltransferase/glycogen phosphorylase"/>
    <property type="match status" value="1"/>
</dbReference>
<keyword evidence="8" id="KW-0472">Membrane</keyword>
<evidence type="ECO:0000256" key="9">
    <source>
        <dbReference type="ARBA" id="ARBA00043995"/>
    </source>
</evidence>
<dbReference type="GO" id="GO:0005886">
    <property type="term" value="C:plasma membrane"/>
    <property type="evidence" value="ECO:0007669"/>
    <property type="project" value="UniProtKB-SubCell"/>
</dbReference>
<evidence type="ECO:0000256" key="6">
    <source>
        <dbReference type="ARBA" id="ARBA00022679"/>
    </source>
</evidence>
<dbReference type="Pfam" id="PF01075">
    <property type="entry name" value="Glyco_transf_9"/>
    <property type="match status" value="1"/>
</dbReference>
<dbReference type="EC" id="2.4.99.23" evidence="10"/>
<evidence type="ECO:0000256" key="1">
    <source>
        <dbReference type="ARBA" id="ARBA00004515"/>
    </source>
</evidence>
<dbReference type="InterPro" id="IPR011908">
    <property type="entry name" value="LipoPS_heptosylTferase-I"/>
</dbReference>
<sequence length="331" mass="36982">MKIAIVRLSALGDLVHSMIGLQFIKAKYPDCQIDWLVESRYAELLADHPDIHQVLTLDIKALKHDWRGFNQQLQKLKTYRQHHYDLVIDAQGLLKSAICARLLGAPVAGFNADSIRERAAAWLYQRKIAYPYDANTIDRNAKVVSEPLGFSITPEQIHNKQAFLFYHTPEIELEPWLSATQKNVLFVIGSTWPSRNYPAEHFISVANQLKQNSLVLWGNADEKASAEAMAKQSPAIRVLPKLSLNALKALIASVDLVIGNDTGPTHMAWAMNIPSITLFGPTPVSRVYQTAINKVLKSPSEVNPFKLNKQDFSINQIKAEDVVKVAQGLLG</sequence>
<dbReference type="NCBIfam" id="TIGR02193">
    <property type="entry name" value="heptsyl_trn_I"/>
    <property type="match status" value="1"/>
</dbReference>
<dbReference type="EMBL" id="LAJX01000074">
    <property type="protein sequence ID" value="KJV06929.1"/>
    <property type="molecule type" value="Genomic_DNA"/>
</dbReference>
<keyword evidence="7" id="KW-0448">Lipopolysaccharide biosynthesis</keyword>
<evidence type="ECO:0000256" key="3">
    <source>
        <dbReference type="ARBA" id="ARBA00022475"/>
    </source>
</evidence>
<evidence type="ECO:0000256" key="5">
    <source>
        <dbReference type="ARBA" id="ARBA00022676"/>
    </source>
</evidence>
<dbReference type="GO" id="GO:0009244">
    <property type="term" value="P:lipopolysaccharide core region biosynthetic process"/>
    <property type="evidence" value="ECO:0007669"/>
    <property type="project" value="InterPro"/>
</dbReference>
<dbReference type="PANTHER" id="PTHR30160">
    <property type="entry name" value="TETRAACYLDISACCHARIDE 4'-KINASE-RELATED"/>
    <property type="match status" value="1"/>
</dbReference>
<evidence type="ECO:0000256" key="11">
    <source>
        <dbReference type="ARBA" id="ARBA00044190"/>
    </source>
</evidence>
<keyword evidence="3" id="KW-1003">Cell membrane</keyword>
<keyword evidence="5" id="KW-0328">Glycosyltransferase</keyword>
<dbReference type="PATRIC" id="fig|1632867.3.peg.5272"/>
<dbReference type="OrthoDB" id="9767552at2"/>
<evidence type="ECO:0000256" key="13">
    <source>
        <dbReference type="ARBA" id="ARBA00049201"/>
    </source>
</evidence>
<evidence type="ECO:0000256" key="12">
    <source>
        <dbReference type="ARBA" id="ARBA00044330"/>
    </source>
</evidence>
<gene>
    <name evidence="14" type="ORF">VZ94_08105</name>
</gene>
<keyword evidence="4" id="KW-0997">Cell inner membrane</keyword>
<reference evidence="15" key="1">
    <citation type="submission" date="2015-03" db="EMBL/GenBank/DDBJ databases">
        <title>Draft genome sequence of a novel methanotroph (Sn10-6) isolated from flooded ricefield rhizosphere in India.</title>
        <authorList>
            <person name="Pandit P.S."/>
            <person name="Pore S.D."/>
            <person name="Arora P."/>
            <person name="Kapse N.G."/>
            <person name="Dhakephalkar P.K."/>
            <person name="Rahalkar M.C."/>
        </authorList>
    </citation>
    <scope>NUCLEOTIDE SEQUENCE [LARGE SCALE GENOMIC DNA]</scope>
    <source>
        <strain evidence="15">Sn10-6</strain>
    </source>
</reference>
<evidence type="ECO:0000313" key="14">
    <source>
        <dbReference type="EMBL" id="KJV06929.1"/>
    </source>
</evidence>
<organism evidence="14 15">
    <name type="scientific">Methylocucumis oryzae</name>
    <dbReference type="NCBI Taxonomy" id="1632867"/>
    <lineage>
        <taxon>Bacteria</taxon>
        <taxon>Pseudomonadati</taxon>
        <taxon>Pseudomonadota</taxon>
        <taxon>Gammaproteobacteria</taxon>
        <taxon>Methylococcales</taxon>
        <taxon>Methylococcaceae</taxon>
        <taxon>Methylocucumis</taxon>
    </lineage>
</organism>
<comment type="pathway">
    <text evidence="2">Bacterial outer membrane biogenesis; LPS core biosynthesis.</text>
</comment>
<name>A0A0F3IMZ9_9GAMM</name>
<accession>A0A0F3IMZ9</accession>
<reference evidence="14 15" key="2">
    <citation type="journal article" date="2016" name="Microb. Ecol.">
        <title>Genome Characteristics of a Novel Type I Methanotroph (Sn10-6) Isolated from a Flooded Indian Rice Field.</title>
        <authorList>
            <person name="Rahalkar M.C."/>
            <person name="Pandit P.S."/>
            <person name="Dhakephalkar P.K."/>
            <person name="Pore S."/>
            <person name="Arora P."/>
            <person name="Kapse N."/>
        </authorList>
    </citation>
    <scope>NUCLEOTIDE SEQUENCE [LARGE SCALE GENOMIC DNA]</scope>
    <source>
        <strain evidence="14 15">Sn10-6</strain>
    </source>
</reference>